<dbReference type="Proteomes" id="UP000242180">
    <property type="component" value="Unassembled WGS sequence"/>
</dbReference>
<proteinExistence type="predicted"/>
<protein>
    <submittedName>
        <fullName evidence="1">Uncharacterized protein</fullName>
    </submittedName>
</protein>
<reference evidence="1 2" key="1">
    <citation type="submission" date="2016-07" db="EMBL/GenBank/DDBJ databases">
        <title>Pervasive Adenine N6-methylation of Active Genes in Fungi.</title>
        <authorList>
            <consortium name="DOE Joint Genome Institute"/>
            <person name="Mondo S.J."/>
            <person name="Dannebaum R.O."/>
            <person name="Kuo R.C."/>
            <person name="Labutti K."/>
            <person name="Haridas S."/>
            <person name="Kuo A."/>
            <person name="Salamov A."/>
            <person name="Ahrendt S.R."/>
            <person name="Lipzen A."/>
            <person name="Sullivan W."/>
            <person name="Andreopoulos W.B."/>
            <person name="Clum A."/>
            <person name="Lindquist E."/>
            <person name="Daum C."/>
            <person name="Ramamoorthy G.K."/>
            <person name="Gryganskyi A."/>
            <person name="Culley D."/>
            <person name="Magnuson J.K."/>
            <person name="James T.Y."/>
            <person name="O'Malley M.A."/>
            <person name="Stajich J.E."/>
            <person name="Spatafora J.W."/>
            <person name="Visel A."/>
            <person name="Grigoriev I.V."/>
        </authorList>
    </citation>
    <scope>NUCLEOTIDE SEQUENCE [LARGE SCALE GENOMIC DNA]</scope>
    <source>
        <strain evidence="1 2">NRRL 2496</strain>
    </source>
</reference>
<dbReference type="AlphaFoldDB" id="A0A1X2HU80"/>
<accession>A0A1X2HU80</accession>
<dbReference type="EMBL" id="MCGN01000001">
    <property type="protein sequence ID" value="ORZ03054.1"/>
    <property type="molecule type" value="Genomic_DNA"/>
</dbReference>
<comment type="caution">
    <text evidence="1">The sequence shown here is derived from an EMBL/GenBank/DDBJ whole genome shotgun (WGS) entry which is preliminary data.</text>
</comment>
<keyword evidence="2" id="KW-1185">Reference proteome</keyword>
<evidence type="ECO:0000313" key="2">
    <source>
        <dbReference type="Proteomes" id="UP000242180"/>
    </source>
</evidence>
<evidence type="ECO:0000313" key="1">
    <source>
        <dbReference type="EMBL" id="ORZ03054.1"/>
    </source>
</evidence>
<name>A0A1X2HU80_SYNRA</name>
<sequence>MVAGLDETARVHVMEAYMRSHNSFLRSFCTPMVATSDLVQQTRLRKLVDIAYVLPHGAPATLLGQVAKVSVTLERNIVTRYYMPIAEKLCGASIFALREAY</sequence>
<gene>
    <name evidence="1" type="ORF">BCR43DRAFT_510162</name>
</gene>
<organism evidence="1 2">
    <name type="scientific">Syncephalastrum racemosum</name>
    <name type="common">Filamentous fungus</name>
    <dbReference type="NCBI Taxonomy" id="13706"/>
    <lineage>
        <taxon>Eukaryota</taxon>
        <taxon>Fungi</taxon>
        <taxon>Fungi incertae sedis</taxon>
        <taxon>Mucoromycota</taxon>
        <taxon>Mucoromycotina</taxon>
        <taxon>Mucoromycetes</taxon>
        <taxon>Mucorales</taxon>
        <taxon>Syncephalastraceae</taxon>
        <taxon>Syncephalastrum</taxon>
    </lineage>
</organism>
<dbReference type="InParanoid" id="A0A1X2HU80"/>